<organism evidence="2 3">
    <name type="scientific">Sphingobacterium detergens</name>
    <dbReference type="NCBI Taxonomy" id="1145106"/>
    <lineage>
        <taxon>Bacteria</taxon>
        <taxon>Pseudomonadati</taxon>
        <taxon>Bacteroidota</taxon>
        <taxon>Sphingobacteriia</taxon>
        <taxon>Sphingobacteriales</taxon>
        <taxon>Sphingobacteriaceae</taxon>
        <taxon>Sphingobacterium</taxon>
    </lineage>
</organism>
<comment type="caution">
    <text evidence="2">The sequence shown here is derived from an EMBL/GenBank/DDBJ whole genome shotgun (WGS) entry which is preliminary data.</text>
</comment>
<keyword evidence="1" id="KW-0812">Transmembrane</keyword>
<feature type="transmembrane region" description="Helical" evidence="1">
    <location>
        <begin position="127"/>
        <end position="151"/>
    </location>
</feature>
<protein>
    <submittedName>
        <fullName evidence="2">Uncharacterized protein</fullName>
    </submittedName>
</protein>
<name>A0A420BL87_SPHD1</name>
<evidence type="ECO:0000256" key="1">
    <source>
        <dbReference type="SAM" id="Phobius"/>
    </source>
</evidence>
<keyword evidence="1" id="KW-1133">Transmembrane helix</keyword>
<keyword evidence="1" id="KW-0472">Membrane</keyword>
<feature type="transmembrane region" description="Helical" evidence="1">
    <location>
        <begin position="32"/>
        <end position="56"/>
    </location>
</feature>
<feature type="transmembrane region" description="Helical" evidence="1">
    <location>
        <begin position="68"/>
        <end position="96"/>
    </location>
</feature>
<evidence type="ECO:0000313" key="3">
    <source>
        <dbReference type="Proteomes" id="UP000286246"/>
    </source>
</evidence>
<gene>
    <name evidence="2" type="ORF">DFQ12_2397</name>
</gene>
<dbReference type="OrthoDB" id="1121797at2"/>
<proteinExistence type="predicted"/>
<dbReference type="EMBL" id="RAPY01000001">
    <property type="protein sequence ID" value="RKE57509.1"/>
    <property type="molecule type" value="Genomic_DNA"/>
</dbReference>
<dbReference type="RefSeq" id="WP_120259064.1">
    <property type="nucleotide sequence ID" value="NZ_RAPY01000001.1"/>
</dbReference>
<reference evidence="2 3" key="1">
    <citation type="submission" date="2018-09" db="EMBL/GenBank/DDBJ databases">
        <title>Genomic Encyclopedia of Type Strains, Phase III (KMG-III): the genomes of soil and plant-associated and newly described type strains.</title>
        <authorList>
            <person name="Whitman W."/>
        </authorList>
    </citation>
    <scope>NUCLEOTIDE SEQUENCE [LARGE SCALE GENOMIC DNA]</scope>
    <source>
        <strain evidence="2 3">CECT 7938</strain>
    </source>
</reference>
<evidence type="ECO:0000313" key="2">
    <source>
        <dbReference type="EMBL" id="RKE57509.1"/>
    </source>
</evidence>
<accession>A0A420BL87</accession>
<keyword evidence="3" id="KW-1185">Reference proteome</keyword>
<dbReference type="AlphaFoldDB" id="A0A420BL87"/>
<sequence length="158" mass="16958">MEVGIQNSSFQEPADIKLSPAGLSFLASAAKWAIFLAILCFILIGLSAITMISLMFGASALSLDQGEYISASTISTFGILYLLMMAFSCLPIYFLYNFGSKAKKAVENRDSIQLELCLEALKKHYKFIGIIAIITIGFNFLGLVVGVILGISDAIAGV</sequence>
<dbReference type="Proteomes" id="UP000286246">
    <property type="component" value="Unassembled WGS sequence"/>
</dbReference>